<feature type="domain" description="Bacterial Ig-like" evidence="2">
    <location>
        <begin position="2098"/>
        <end position="2196"/>
    </location>
</feature>
<feature type="domain" description="Bacterial Ig-like" evidence="2">
    <location>
        <begin position="255"/>
        <end position="341"/>
    </location>
</feature>
<feature type="domain" description="Bacterial Ig-like" evidence="2">
    <location>
        <begin position="538"/>
        <end position="628"/>
    </location>
</feature>
<feature type="compositionally biased region" description="Low complexity" evidence="1">
    <location>
        <begin position="4242"/>
        <end position="4253"/>
    </location>
</feature>
<evidence type="ECO:0000313" key="4">
    <source>
        <dbReference type="Proteomes" id="UP000027192"/>
    </source>
</evidence>
<dbReference type="Proteomes" id="UP000027192">
    <property type="component" value="Unassembled WGS sequence"/>
</dbReference>
<feature type="domain" description="Bacterial Ig-like" evidence="2">
    <location>
        <begin position="2298"/>
        <end position="2388"/>
    </location>
</feature>
<feature type="compositionally biased region" description="Basic and acidic residues" evidence="1">
    <location>
        <begin position="177"/>
        <end position="188"/>
    </location>
</feature>
<feature type="region of interest" description="Disordered" evidence="1">
    <location>
        <begin position="4944"/>
        <end position="4971"/>
    </location>
</feature>
<feature type="domain" description="Bacterial Ig-like" evidence="2">
    <location>
        <begin position="4447"/>
        <end position="4535"/>
    </location>
</feature>
<feature type="domain" description="Bacterial Ig-like" evidence="2">
    <location>
        <begin position="1021"/>
        <end position="1121"/>
    </location>
</feature>
<feature type="domain" description="Bacterial Ig-like" evidence="2">
    <location>
        <begin position="3075"/>
        <end position="3162"/>
    </location>
</feature>
<feature type="region of interest" description="Disordered" evidence="1">
    <location>
        <begin position="1814"/>
        <end position="1836"/>
    </location>
</feature>
<feature type="compositionally biased region" description="Polar residues" evidence="1">
    <location>
        <begin position="230"/>
        <end position="240"/>
    </location>
</feature>
<evidence type="ECO:0000259" key="2">
    <source>
        <dbReference type="Pfam" id="PF19077"/>
    </source>
</evidence>
<feature type="domain" description="Bacterial Ig-like" evidence="2">
    <location>
        <begin position="345"/>
        <end position="436"/>
    </location>
</feature>
<feature type="domain" description="Bacterial Ig-like" evidence="2">
    <location>
        <begin position="441"/>
        <end position="533"/>
    </location>
</feature>
<feature type="region of interest" description="Disordered" evidence="1">
    <location>
        <begin position="6405"/>
        <end position="6438"/>
    </location>
</feature>
<feature type="domain" description="Bacterial Ig-like" evidence="2">
    <location>
        <begin position="5043"/>
        <end position="5142"/>
    </location>
</feature>
<feature type="domain" description="Bacterial Ig-like" evidence="2">
    <location>
        <begin position="5449"/>
        <end position="5547"/>
    </location>
</feature>
<feature type="domain" description="Bacterial Ig-like" evidence="2">
    <location>
        <begin position="1614"/>
        <end position="1702"/>
    </location>
</feature>
<feature type="compositionally biased region" description="Polar residues" evidence="1">
    <location>
        <begin position="4863"/>
        <end position="4872"/>
    </location>
</feature>
<feature type="domain" description="Bacterial Ig-like" evidence="2">
    <location>
        <begin position="632"/>
        <end position="726"/>
    </location>
</feature>
<feature type="domain" description="Bacterial Ig-like" evidence="2">
    <location>
        <begin position="2984"/>
        <end position="3068"/>
    </location>
</feature>
<dbReference type="RefSeq" id="WP_036753932.1">
    <property type="nucleotide sequence ID" value="NZ_JAGSGC010000004.1"/>
</dbReference>
<comment type="caution">
    <text evidence="3">The sequence shown here is derived from an EMBL/GenBank/DDBJ whole genome shotgun (WGS) entry which is preliminary data.</text>
</comment>
<feature type="domain" description="Bacterial Ig-like" evidence="2">
    <location>
        <begin position="5368"/>
        <end position="5442"/>
    </location>
</feature>
<feature type="region of interest" description="Disordered" evidence="1">
    <location>
        <begin position="2010"/>
        <end position="2034"/>
    </location>
</feature>
<feature type="domain" description="Bacterial Ig-like" evidence="2">
    <location>
        <begin position="1415"/>
        <end position="1504"/>
    </location>
</feature>
<organism evidence="3 4">
    <name type="scientific">Photobacterium galatheae</name>
    <dbReference type="NCBI Taxonomy" id="1654360"/>
    <lineage>
        <taxon>Bacteria</taxon>
        <taxon>Pseudomonadati</taxon>
        <taxon>Pseudomonadota</taxon>
        <taxon>Gammaproteobacteria</taxon>
        <taxon>Vibrionales</taxon>
        <taxon>Vibrionaceae</taxon>
        <taxon>Photobacterium</taxon>
    </lineage>
</organism>
<feature type="domain" description="Bacterial Ig-like" evidence="2">
    <location>
        <begin position="1712"/>
        <end position="1805"/>
    </location>
</feature>
<feature type="compositionally biased region" description="Polar residues" evidence="1">
    <location>
        <begin position="1145"/>
        <end position="1158"/>
    </location>
</feature>
<dbReference type="EMBL" id="JMIB01000027">
    <property type="protein sequence ID" value="KDM90966.1"/>
    <property type="molecule type" value="Genomic_DNA"/>
</dbReference>
<feature type="domain" description="Bacterial Ig-like" evidence="2">
    <location>
        <begin position="1813"/>
        <end position="1902"/>
    </location>
</feature>
<feature type="domain" description="Bacterial Ig-like" evidence="2">
    <location>
        <begin position="2683"/>
        <end position="2774"/>
    </location>
</feature>
<feature type="region of interest" description="Disordered" evidence="1">
    <location>
        <begin position="4847"/>
        <end position="4872"/>
    </location>
</feature>
<feature type="domain" description="Bacterial Ig-like" evidence="2">
    <location>
        <begin position="1513"/>
        <end position="1607"/>
    </location>
</feature>
<reference evidence="3 4" key="1">
    <citation type="submission" date="2014-04" db="EMBL/GenBank/DDBJ databases">
        <title>Draft genome sequence of Photobacterium halotolerans S2753: a solonamide, ngercheumicin and holomycin producer.</title>
        <authorList>
            <person name="Machado H.R."/>
            <person name="Gram L."/>
        </authorList>
    </citation>
    <scope>NUCLEOTIDE SEQUENCE [LARGE SCALE GENOMIC DNA]</scope>
    <source>
        <strain evidence="3 4">S2753</strain>
    </source>
</reference>
<dbReference type="OrthoDB" id="5829786at2"/>
<feature type="domain" description="Bacterial Ig-like" evidence="2">
    <location>
        <begin position="4342"/>
        <end position="4437"/>
    </location>
</feature>
<protein>
    <recommendedName>
        <fullName evidence="2">Bacterial Ig-like domain-containing protein</fullName>
    </recommendedName>
</protein>
<feature type="domain" description="Bacterial Ig-like" evidence="2">
    <location>
        <begin position="2202"/>
        <end position="2291"/>
    </location>
</feature>
<feature type="domain" description="Bacterial Ig-like" evidence="2">
    <location>
        <begin position="1320"/>
        <end position="1408"/>
    </location>
</feature>
<feature type="domain" description="Bacterial Ig-like" evidence="2">
    <location>
        <begin position="3562"/>
        <end position="3648"/>
    </location>
</feature>
<feature type="domain" description="Bacterial Ig-like" evidence="2">
    <location>
        <begin position="6149"/>
        <end position="6220"/>
    </location>
</feature>
<feature type="domain" description="Bacterial Ig-like" evidence="2">
    <location>
        <begin position="4943"/>
        <end position="5039"/>
    </location>
</feature>
<feature type="domain" description="Bacterial Ig-like" evidence="2">
    <location>
        <begin position="5652"/>
        <end position="5744"/>
    </location>
</feature>
<name>A0A066RPA8_9GAMM</name>
<feature type="domain" description="Bacterial Ig-like" evidence="2">
    <location>
        <begin position="2008"/>
        <end position="2096"/>
    </location>
</feature>
<dbReference type="STRING" id="1654360.EA58_14520"/>
<dbReference type="Gene3D" id="2.60.40.10">
    <property type="entry name" value="Immunoglobulins"/>
    <property type="match status" value="60"/>
</dbReference>
<accession>A0A066RPA8</accession>
<feature type="domain" description="Bacterial Ig-like" evidence="2">
    <location>
        <begin position="2782"/>
        <end position="2870"/>
    </location>
</feature>
<evidence type="ECO:0000313" key="3">
    <source>
        <dbReference type="EMBL" id="KDM90966.1"/>
    </source>
</evidence>
<feature type="domain" description="Bacterial Ig-like" evidence="2">
    <location>
        <begin position="4648"/>
        <end position="4738"/>
    </location>
</feature>
<feature type="domain" description="Bacterial Ig-like" evidence="2">
    <location>
        <begin position="3475"/>
        <end position="3554"/>
    </location>
</feature>
<feature type="domain" description="Bacterial Ig-like" evidence="2">
    <location>
        <begin position="5931"/>
        <end position="6027"/>
    </location>
</feature>
<feature type="region of interest" description="Disordered" evidence="1">
    <location>
        <begin position="5033"/>
        <end position="5061"/>
    </location>
</feature>
<gene>
    <name evidence="3" type="ORF">EA58_14520</name>
</gene>
<proteinExistence type="predicted"/>
<feature type="domain" description="Bacterial Ig-like" evidence="2">
    <location>
        <begin position="4142"/>
        <end position="4232"/>
    </location>
</feature>
<feature type="compositionally biased region" description="Low complexity" evidence="1">
    <location>
        <begin position="151"/>
        <end position="168"/>
    </location>
</feature>
<feature type="domain" description="Bacterial Ig-like" evidence="2">
    <location>
        <begin position="6038"/>
        <end position="6128"/>
    </location>
</feature>
<feature type="domain" description="Bacterial Ig-like" evidence="2">
    <location>
        <begin position="3364"/>
        <end position="3457"/>
    </location>
</feature>
<feature type="domain" description="Bacterial Ig-like" evidence="2">
    <location>
        <begin position="1907"/>
        <end position="2001"/>
    </location>
</feature>
<feature type="domain" description="Bacterial Ig-like" evidence="2">
    <location>
        <begin position="3654"/>
        <end position="3745"/>
    </location>
</feature>
<feature type="domain" description="Bacterial Ig-like" evidence="2">
    <location>
        <begin position="5589"/>
        <end position="5645"/>
    </location>
</feature>
<feature type="domain" description="Bacterial Ig-like" evidence="2">
    <location>
        <begin position="3961"/>
        <end position="4039"/>
    </location>
</feature>
<feature type="domain" description="Bacterial Ig-like" evidence="2">
    <location>
        <begin position="2873"/>
        <end position="2971"/>
    </location>
</feature>
<feature type="domain" description="Bacterial Ig-like" evidence="2">
    <location>
        <begin position="928"/>
        <end position="1016"/>
    </location>
</feature>
<keyword evidence="4" id="KW-1185">Reference proteome</keyword>
<feature type="region of interest" description="Disordered" evidence="1">
    <location>
        <begin position="150"/>
        <end position="245"/>
    </location>
</feature>
<dbReference type="InterPro" id="IPR044016">
    <property type="entry name" value="Big_13"/>
</dbReference>
<feature type="compositionally biased region" description="Polar residues" evidence="1">
    <location>
        <begin position="5036"/>
        <end position="5053"/>
    </location>
</feature>
<feature type="domain" description="Bacterial Ig-like" evidence="2">
    <location>
        <begin position="3261"/>
        <end position="3357"/>
    </location>
</feature>
<feature type="domain" description="Bacterial Ig-like" evidence="2">
    <location>
        <begin position="3166"/>
        <end position="3260"/>
    </location>
</feature>
<feature type="domain" description="Bacterial Ig-like" evidence="2">
    <location>
        <begin position="1227"/>
        <end position="1313"/>
    </location>
</feature>
<feature type="domain" description="Bacterial Ig-like" evidence="2">
    <location>
        <begin position="3850"/>
        <end position="3942"/>
    </location>
</feature>
<feature type="domain" description="Bacterial Ig-like" evidence="2">
    <location>
        <begin position="4046"/>
        <end position="4137"/>
    </location>
</feature>
<feature type="compositionally biased region" description="Polar residues" evidence="1">
    <location>
        <begin position="1819"/>
        <end position="1833"/>
    </location>
</feature>
<feature type="compositionally biased region" description="Basic and acidic residues" evidence="1">
    <location>
        <begin position="203"/>
        <end position="212"/>
    </location>
</feature>
<feature type="domain" description="Bacterial Ig-like" evidence="2">
    <location>
        <begin position="5252"/>
        <end position="5351"/>
    </location>
</feature>
<feature type="region of interest" description="Disordered" evidence="1">
    <location>
        <begin position="4242"/>
        <end position="4266"/>
    </location>
</feature>
<feature type="domain" description="Bacterial Ig-like" evidence="2">
    <location>
        <begin position="733"/>
        <end position="822"/>
    </location>
</feature>
<feature type="domain" description="Bacterial Ig-like" evidence="2">
    <location>
        <begin position="1126"/>
        <end position="1219"/>
    </location>
</feature>
<evidence type="ECO:0000256" key="1">
    <source>
        <dbReference type="SAM" id="MobiDB-lite"/>
    </source>
</evidence>
<dbReference type="NCBIfam" id="NF033510">
    <property type="entry name" value="Ca_tandemer"/>
    <property type="match status" value="55"/>
</dbReference>
<feature type="domain" description="Bacterial Ig-like" evidence="2">
    <location>
        <begin position="2493"/>
        <end position="2582"/>
    </location>
</feature>
<feature type="compositionally biased region" description="Basic and acidic residues" evidence="1">
    <location>
        <begin position="1135"/>
        <end position="1144"/>
    </location>
</feature>
<dbReference type="Pfam" id="PF19077">
    <property type="entry name" value="Big_13"/>
    <property type="match status" value="58"/>
</dbReference>
<feature type="compositionally biased region" description="Polar residues" evidence="1">
    <location>
        <begin position="2010"/>
        <end position="2030"/>
    </location>
</feature>
<feature type="domain" description="Bacterial Ig-like" evidence="2">
    <location>
        <begin position="4543"/>
        <end position="4640"/>
    </location>
</feature>
<feature type="domain" description="Bacterial Ig-like" evidence="2">
    <location>
        <begin position="4240"/>
        <end position="4336"/>
    </location>
</feature>
<feature type="domain" description="Bacterial Ig-like" evidence="2">
    <location>
        <begin position="2395"/>
        <end position="2488"/>
    </location>
</feature>
<feature type="compositionally biased region" description="Polar residues" evidence="1">
    <location>
        <begin position="4960"/>
        <end position="4971"/>
    </location>
</feature>
<feature type="domain" description="Bacterial Ig-like" evidence="2">
    <location>
        <begin position="4746"/>
        <end position="4837"/>
    </location>
</feature>
<dbReference type="InterPro" id="IPR013783">
    <property type="entry name" value="Ig-like_fold"/>
</dbReference>
<feature type="domain" description="Bacterial Ig-like" evidence="2">
    <location>
        <begin position="4843"/>
        <end position="4938"/>
    </location>
</feature>
<feature type="region of interest" description="Disordered" evidence="1">
    <location>
        <begin position="1130"/>
        <end position="1158"/>
    </location>
</feature>
<sequence>MKRVSFDEIHNGSLPIVGIKNAGFDLIVSTSGGEDLRIEDGLTELVTNRAKITFANGSVVDYKSLIEKFIVDDKSIETLDINFVGDSDKSSSADKEGTGVKESAINEVTLALKDFLDTAAESDLEEVPELTEEEIQAALKKAIEDAKAQKEASALENESSAASEAQEAQAEEASEEDASKESSSKEAQEQAEQNTDQLEEMQNELRVEKIEPNDNTSKLTGEYETPPAIDNNNSSNNSGKFDTEGEPKAEETYEFKVSLKADSDSGAKGDFITNVGEPVFTGTGMPTSVVTITIDGVDYTTTVDGEGKWVLPPIPQLEEGEYSYSAKDTAGNKVSGTLVIDQTNTLTHDLENDTGVSDSDNITQDTRLVFVGKTDAGAEVVIKINNKAYQATANANGDYTLKVTDALQDKTYDYEIISTDVAGNEVSEVGSVTVDTKIDATVALSSDDDSGSSNSDGITKVNENLTFAGKIEAEATAFFQFNGTKYPVQIQEDGSWSITVPAMLEDKTYAYQLEVTDVAGNHGVISGEVVVDTTTEVTGGLDQGSDTGRLNDDGITMATKPYFSGEGEPKATVVVTIHHRDYQAVVGSDGRWKLQVTEELPEGDHPYTIVITDLAGNTAEISNTITVDRGITVSADLETDTGVSDSDGITQNKNNVIVGQTEAGATGTITITGVNHGQPIALAIKSDGSFSFETGELEDATYEYTIHVVDKAGNEASLTQTLTVDTQTFVTGGLDAGSDSGVSHTDAITNQKTPAFSGEGEPNSSIVFKVNDQTYSAKVNSEGRWRIDVTDPLPDGKVQYEVIATDLAGNTASFEAFVTIDTKAPTNVTVTLDNDSGENATDWITNARQPKFSGTVEAGCSVVVTINDRSYGVEDGLTIEGETWSFTYPDELEDDVYDIKIVATDTAGNDFVLDRQIKIDSQTHISGGLAPESDSGVSNSDRVTNMNPPTFKGQAEENAEIQLNVGGKDYIVTSDSEGNWSFTVDKLSEGEHLVTMTVTDVAGNTQTITQSIEIDTTDPVESTLHLKNDSGESASDFITKNNVPSLQGQAEPESSVEILVRFENGETYRYQEPDVVVNSQTGEWRFISPIKYPDGSHEISIISTDAAGNDSVKTQTIVVDTQIELTSQLDPLSDSGEKGDRVTKEQTPTFQGTGTAGDTVTLTINGNAYSSLINENGEWSITVSDPLPHSPDQAYEYKVVVVDVAGNTTSRSDRIFIDTETRVSGGLDSTSDSGAIDGITNDNTPKFSGQAEAGATVVLTIDRKSYETVADDRGRWSIQINTALVDNSYPYTITATDKAGNSHDISDVIRIDTKTSVSGGLDASSDSGSADNLTNINRPFFSGKGEVGSLVTVTINGKDYQAIVDENQNWKVQVTDALPDDEYTYQITAVDIAGNKAMLPEGTIEIDTKTVVTGGLAAGFDSGSDATDRLTKFDSPKFAGTGEVGGTVTITIDGREYSAQVDSSGQWEIEGIHNLSDGRHPYEISIVDAAGNRESFKNDLTVDTTPPEFTPATLEKDTGAKDNDLITKEGQLVFVGRVSEADTRIELSIDGQVFRTPSEIMVEADGSWRLALPEALAENLSGYNFKITYTDAAGNPATQSGKVIVDTSNTITGGLSVSSDSGIQGDKTTNVTKPVIAGSTEANAKITLLIDNKEYTTVADSEGRWSIQTGHHLSDKTHTYTVISEDFAGNRVELTDEVTVDTTASSLSSIFLDNDSNIKGDWVSKNADPQWSGTLEKGTELTITVVGGGKTIVLRSPDDFVVDANGQWTASLGQNLSDSNYRVTFDAIDKAGNPSSITHDLVIDTAISLSGGLSAASDTGESSSDQVTSNNTPVFKGEGEAGATVTLVIQEKEFKATVDEDGRWSISILNAIPDGVYPVAISIKDTAGNEKALPITNVTIDTTDPVIESVQMVTDTGVDTSDGITKESSPAFAGKTEPNTKIVLEIAGQRYTIPESSIDSEGNWSFTVPIELPDNPYTWRVIVTDKAGNTSESTGNIKIDTTNTLTGGLAKTSDTGVSSTDKLTNDNNPTFEGGTEAGAQVTLRFADGTSYQTTASEDGFWSIDVTDALTHGRHEYEIISVDTAGNEKIIKSFVNIDIQAPAVTINLVNDTGSSSTDGVTKSRTPIFSGTSEAGASVELTINNITYGPPAVKVNANGEWSFVLPIELEDGKYRVDVVAIDQAGNRIEKDLNIEIDNSVSLNANLKASSDTGSKDNDAITREQMPEYEGTADAGSKITFTVNGKRYTAISGQDEKWELAITDPLPEGTHHLTITVEDKAGNTKTIQDEITIDRTAIMSGRLAASSDSGVSDSDKITSDQSPLFTGVSELGATVTVTINGVSQSAVVAEDKTWSIQWATDLLDGRHKVEYSVLDVAGNTSSFVEYVTIDTNQPNVPQVTLVNDTGLDLNDNITKENRPQLAGVVAEGESVMLMIDSVIYRSPQDITINASGEWSFRVPVNLDDNTYPYTVVVEDLAGNRSQMTGSVTVDTQFTMTYALDVDSDSGEKDDFKTKNQTPTFNGQAENGAKIVIEINSKTYETIANTDGSWALTIDTPLPHGDHNYVIHGVDKAGNKADYQGKLAIDIETELKGGLDDSSNSGDKTDLITNSETIKFSGVGEAGANLTINIGGKTYESKVDAYGRWEYTVPDQLPEGQYPYEIIAVDAAGNEATLKDTIEIDRTNFISAALKAGSDSGDASDHITNVQRPTFVGSTQANTEVKLIVNGSTTYTLDVQPDGTFEFQIPSELLDGKYNYVFESVDRAGNKVEAKGHFVIDTQAELSGGLDASSDSGVQLDRITSDKTPTFSGDGEVGAKVILTMNHKNYETIVAADRSWSITLPEADALADDIYRYVIQTIDIAGNVQRIEETLEIDSTVTVTAAMITDTGYDDNDGITSETQPTFAGNMEIGATLSLTMNHKTYTVENGVTVNPDGTWSFTLPVNDALADGDYPWVVNIIDAAGNTNAVNGVVTIDTTDPSALTVSLTNGSVADQSISKHATPEFGGQIEKGTRLEVKLNGQVQPSSLINIDEDGNWRFVAGEKLADNDYIFEFTSTDAAGNAQTIRHDLTIDTATTITGGLDEQTNSGAKNDLKTNAEALKFSGSGEAGSTVQISINRVTYETTVLEDGTWSFVMPDSLAEGSYSYHIVATDAAGNTDELRDTIVIDRTNVISVSMDADSESGSDKSDGLTNVKQPTFIGSTQAGATVQLIVNGIDKFEIPVNADGSFSFTFPEALSDGGYTFEFISIDDAGNQAKQSGHFTIDTVSEVTGGLDANSNSGDQSDSLTNFNQPKFSGTSEVGTEITLTINHKAYKTVVGTDKTWSVTIPAADALDDDTYDYTIVAIDKAGNKETLSKKMTVDTEVALTAVMTTDTGLNQNDGNTQETTPSWIGTMEQAATISLTVNQKTYTADSGIVVNPDGTWAFTLPAQDALSDGEYVWVVNIVDNAGNVNHVSHTVKVDTTAPTALTVDLLNGSVPDQSISSEQLPSFGGQSEAGTQILVLLDGDVQPENLLTVNPDGTWRFTVANELPEGHYVFEFISIDAAGNSQVVKHDLEIDTSTTVSGLLDASTNTGSTSDQITKSEDIKFSGKGESGSKIVINIAGKNYETTVDEQGNWALTLPDRLEDDVYNYMITATDAAGNTAADQGSIEVDRTNTIAVGFKEGSDSADSTDGITNVKQPTFAGTTQPGAQVTLNFNGTTSYDVTVRPDGTFEFTLPEVLSDGRYTYEFVSVDVAGNRVTKGDDFVIDTVSELTWALSSASDSGVADDKKTKHDTPTFEGEAEAGSLVTIKINNKQYTVYAGDDKTWSIQIPKSDALPSGKWDYTITSVDKAGNSKTIQDDITIDTSTFVTAVLMNDTGDDSQDGITQSSLPQWNGTMELGSSISFSINKKTYTSSNGIVVNSDGTWSLTLPSADELTDDIYAWVVRVVDEAGNVAEQRGSLTVDTQAPTELTVDLLNGTVPDTRISGDDKPQFGGNSEAGTIMTVKLNGKLQPESLMTVNPDGSWRFDVDSALSDGVYVFEFISTDAAGNRQSKTHELTIDTSTSVTGGLSTTSDLGEQNSDGVTSSKEIVFSGTGEPDAKIVLNIDGKNLEVTVGADQQWSIDVGELDGTNNNRYDYIITATDKAGNTDVVRDFIVVDTVAPIKPTFTLDSGSDTNTQGDWITKSDRIVFNGVGEPDAKIVVKIGSDTYDLIVPSSGQWQLDLANYPEGTHQITVTATDLAGNVAIQTETLVVDRSIALDGRLDAASDTGSSSSDKYTKTERPVFSGSSDPRATITVTLKMSDGSSVTLNAVADETGHWETDPAEYGADLENGTYEFVVHAVDEAGNETSFSDSFVVDRSISLTLKLDDSTNSGIFSDTLTNFDKPRFSGVGQANDKVTVWVYNASDEQVEIIHSTVASNGTWTADVLSALADGDYRIVAKAQDKAGNQVTHEMAVTIDKTPPTVLTGGLDDATNSGDKDDNITKDNVLKFSGDVEAGCTVSLVFAGGKTYKAIVNPDGSWSHQMTEALADGNHLYTIVATDAAGNSTEISRNVTIDRTINFTGGLAEGSDTGWEATDYVTSERRPVFEGSTDPFSTVVVTLNTVPAKTISTVADKDGNYSINLGDLYGAGGQFPEGSHSLTFTATDPAGNESTLSKTLVVDSTDPLGLTLELADGSDSNIKGDFITNDSTPVIGGKVEFKDVRLMVKVAGNTFDVDINPDGTWQFAIPMRDDGVHPITIIAEDKAGNRSVINQDLVVDTQAPGEITGRLSASSDKGQYINDGVTNINQNLSFDGQGEIGATVVLVLSGKSYTASVDATGHWDVVVPDLIPDGKYQAEVRVTDKAGNTSSQNIKFEVDTLKPEMAAIKLRPEDDTGEDNADGVTNKKSPTITGSASTDSAKIWITIDGTSKRYEATIQEDGTWHCPLTNIGEGEFTYTVHAVDAAGNSNESSGHTITVDTKNNVDARLDEGSDSGASSSDGITNTRRPTFSGTTDSGNKVILEILDKNGTVVFTEWKQVDGTEFSFTVGSNLPQGDYTWRVIAVDKAGNAVPDEGNFTIDTQSTTTAGLSSASDTGNKDDNLTNLKNPVLAGSAEDSSEITIKVTGNFGGSVSTQTYTAKANATGMWSFTIPDAVRDGHYTYEVTAVDKAGNTSLPVYGQFDVDMTPPSVEGHLVTDSGDPTDKITNGVQTGDKKGHLDFAGTSSGGATKIIITIAGRTYNVTPNPDGTWEFVVPDKITDGKYPYTFVAEDSAGNRSDPYTGEVTIDTKIDGMATLAQASDSGEQGDNLTNKTKPLISGSGEAGLSINASLSGGGLTNFSLGSIQADEQGKWTLNIGDYVSAGLSDGAYTITLSATDKAGNTGDFTYRFNVDTTPPVVNLNKYNASEVTTDKPKISGSGEAGATVVLVIDNETFSTKVGSNGQWEFAGAEMPSFPDGIVDYSVYAVDKAGNRSENVSDTVTINTGTFVEGTLDETTDTGVLNTDGITQNRTPAFKGNGEAGGEISVLIKDASGTVIRTYTTTVARNGVWEVAIPADEPLSDGTYSYVIQIKDSTGNVASVDEKDLIIDNTLAIESMRGWSGAWGGSKHGDTWYLASSDNQIRGVLKNKEKGAEIKVVINGQEYVGLSDKNGNFNITLNLTDGTYDAKVYVSDVAGNTTESSLKLDVDSVSDWTLASDDDVTGDPKNWIVATSRPTFSGTNDAENAHRIKVVLYGDTTLSFVAVITGGQWKVVCDQDVPDGTYVYSVIYLEKSGRAIEKRGTVIVDTVNEVMTLADLDKVTDAEGNWISTKVTGFGEPHAAITVTLNGVQYTTKVSVSGKWTVDLPIVENGAYDFNVNSRDRAGNEVNLSENPENKLVVDFIDNLTVDLAPDAVFNPTNHPFTGKGDPGNSLKIEITDEHGNVIVKYAAVNSDGTWFMNLSDLADGLYTVKVIASSNWGEKEIITNLGIDKTPPAIESVQLETDTGFDDSDGITSTKSPAFSGKVEAGANEVTLTIGGVTYRSGEHFVLNQDGTWTFTVPVALADQEYTYTVTVSDAVGNATSKSGTVTIQSQKPALSEITIEDGTNVNGNIVTNNERPELSGRIDHHASKIVITIGSVTFESGKDFLVFPDGTWKIELPQGLTEGDHIVTIRAENAAGIVTEETVAFEIDLTPPQGTGALDATANEFAGENTIINGRPIFSGMGEAGATVMVHIGGKSYSTTVGENGNWQFEISDTLADNKYLYVIEMLDRAGNKSQIDYDMIYVDSTATPPAISTETISSTETHLDLVYGEGVVSGTGEFGEIIELALKGQTQDLSQAQKLTAEVDFEGHWVITVPDTVVVGDYTYSISKTDLQGDTAVIQSGAMTVTAPEQPAEHTSNIEVTQANDQLLLSGYADPETDVLVIADGVESKATINESGAWSAPVSADATDVSVQMTEGGKFVTQSVDTSSATAPETTETHLASVSGGHGTEETLDETMY</sequence>
<feature type="domain" description="Bacterial Ig-like" evidence="2">
    <location>
        <begin position="2591"/>
        <end position="2677"/>
    </location>
</feature>
<feature type="domain" description="Bacterial Ig-like" evidence="2">
    <location>
        <begin position="827"/>
        <end position="920"/>
    </location>
</feature>
<feature type="domain" description="Bacterial Ig-like" evidence="2">
    <location>
        <begin position="5146"/>
        <end position="5246"/>
    </location>
</feature>